<sequence length="123" mass="13807">MHRSQRRAFTLRHLPTLKVLSCPVIGCMRVVKPNVVLVQETVAGGFTSSVSLSCAGRQCWRQESCEKTSNPNCPPSVHIPTSLQGWRRRKRRPDCRHGAGRNERRKKKSSLSGGGQDWLSLLD</sequence>
<evidence type="ECO:0000313" key="2">
    <source>
        <dbReference type="EMBL" id="MEQ2231540.1"/>
    </source>
</evidence>
<accession>A0ABV0TF78</accession>
<organism evidence="2 3">
    <name type="scientific">Ilyodon furcidens</name>
    <name type="common">goldbreast splitfin</name>
    <dbReference type="NCBI Taxonomy" id="33524"/>
    <lineage>
        <taxon>Eukaryota</taxon>
        <taxon>Metazoa</taxon>
        <taxon>Chordata</taxon>
        <taxon>Craniata</taxon>
        <taxon>Vertebrata</taxon>
        <taxon>Euteleostomi</taxon>
        <taxon>Actinopterygii</taxon>
        <taxon>Neopterygii</taxon>
        <taxon>Teleostei</taxon>
        <taxon>Neoteleostei</taxon>
        <taxon>Acanthomorphata</taxon>
        <taxon>Ovalentaria</taxon>
        <taxon>Atherinomorphae</taxon>
        <taxon>Cyprinodontiformes</taxon>
        <taxon>Goodeidae</taxon>
        <taxon>Ilyodon</taxon>
    </lineage>
</organism>
<comment type="caution">
    <text evidence="2">The sequence shown here is derived from an EMBL/GenBank/DDBJ whole genome shotgun (WGS) entry which is preliminary data.</text>
</comment>
<gene>
    <name evidence="2" type="ORF">ILYODFUR_001465</name>
</gene>
<proteinExistence type="predicted"/>
<evidence type="ECO:0000313" key="3">
    <source>
        <dbReference type="Proteomes" id="UP001482620"/>
    </source>
</evidence>
<dbReference type="EMBL" id="JAHRIQ010034819">
    <property type="protein sequence ID" value="MEQ2231540.1"/>
    <property type="molecule type" value="Genomic_DNA"/>
</dbReference>
<dbReference type="Proteomes" id="UP001482620">
    <property type="component" value="Unassembled WGS sequence"/>
</dbReference>
<reference evidence="2 3" key="1">
    <citation type="submission" date="2021-06" db="EMBL/GenBank/DDBJ databases">
        <authorList>
            <person name="Palmer J.M."/>
        </authorList>
    </citation>
    <scope>NUCLEOTIDE SEQUENCE [LARGE SCALE GENOMIC DNA]</scope>
    <source>
        <strain evidence="3">if_2019</strain>
        <tissue evidence="2">Muscle</tissue>
    </source>
</reference>
<feature type="region of interest" description="Disordered" evidence="1">
    <location>
        <begin position="66"/>
        <end position="123"/>
    </location>
</feature>
<keyword evidence="3" id="KW-1185">Reference proteome</keyword>
<protein>
    <submittedName>
        <fullName evidence="2">Uncharacterized protein</fullName>
    </submittedName>
</protein>
<name>A0ABV0TF78_9TELE</name>
<evidence type="ECO:0000256" key="1">
    <source>
        <dbReference type="SAM" id="MobiDB-lite"/>
    </source>
</evidence>